<dbReference type="AlphaFoldDB" id="A0A819LDF1"/>
<organism evidence="2 3">
    <name type="scientific">Rotaria sordida</name>
    <dbReference type="NCBI Taxonomy" id="392033"/>
    <lineage>
        <taxon>Eukaryota</taxon>
        <taxon>Metazoa</taxon>
        <taxon>Spiralia</taxon>
        <taxon>Gnathifera</taxon>
        <taxon>Rotifera</taxon>
        <taxon>Eurotatoria</taxon>
        <taxon>Bdelloidea</taxon>
        <taxon>Philodinida</taxon>
        <taxon>Philodinidae</taxon>
        <taxon>Rotaria</taxon>
    </lineage>
</organism>
<dbReference type="EMBL" id="CAJOBE010005090">
    <property type="protein sequence ID" value="CAF3960127.1"/>
    <property type="molecule type" value="Genomic_DNA"/>
</dbReference>
<protein>
    <submittedName>
        <fullName evidence="2">Uncharacterized protein</fullName>
    </submittedName>
</protein>
<accession>A0A819LDF1</accession>
<evidence type="ECO:0000313" key="2">
    <source>
        <dbReference type="EMBL" id="CAF3960127.1"/>
    </source>
</evidence>
<evidence type="ECO:0000313" key="3">
    <source>
        <dbReference type="Proteomes" id="UP000663874"/>
    </source>
</evidence>
<sequence length="114" mass="12843">MNNTFQPAQSSVSSKTIYIFWSHTQSETDARRINVGNWTPNHFIPLLLPSSESQDQNKLTEPKATGSGLTPTKPTTKNNVLTLVCIPEFNGEDDETEQYQISSTYSTIQMFNQQ</sequence>
<feature type="region of interest" description="Disordered" evidence="1">
    <location>
        <begin position="47"/>
        <end position="76"/>
    </location>
</feature>
<proteinExistence type="predicted"/>
<reference evidence="2" key="1">
    <citation type="submission" date="2021-02" db="EMBL/GenBank/DDBJ databases">
        <authorList>
            <person name="Nowell W R."/>
        </authorList>
    </citation>
    <scope>NUCLEOTIDE SEQUENCE</scope>
</reference>
<feature type="compositionally biased region" description="Polar residues" evidence="1">
    <location>
        <begin position="50"/>
        <end position="59"/>
    </location>
</feature>
<evidence type="ECO:0000256" key="1">
    <source>
        <dbReference type="SAM" id="MobiDB-lite"/>
    </source>
</evidence>
<name>A0A819LDF1_9BILA</name>
<comment type="caution">
    <text evidence="2">The sequence shown here is derived from an EMBL/GenBank/DDBJ whole genome shotgun (WGS) entry which is preliminary data.</text>
</comment>
<gene>
    <name evidence="2" type="ORF">FNK824_LOCUS23729</name>
</gene>
<dbReference type="Proteomes" id="UP000663874">
    <property type="component" value="Unassembled WGS sequence"/>
</dbReference>
<feature type="compositionally biased region" description="Polar residues" evidence="1">
    <location>
        <begin position="67"/>
        <end position="76"/>
    </location>
</feature>